<dbReference type="EMBL" id="CATQJA010002664">
    <property type="protein sequence ID" value="CAJ0581912.1"/>
    <property type="molecule type" value="Genomic_DNA"/>
</dbReference>
<comment type="caution">
    <text evidence="2">The sequence shown here is derived from an EMBL/GenBank/DDBJ whole genome shotgun (WGS) entry which is preliminary data.</text>
</comment>
<feature type="transmembrane region" description="Helical" evidence="1">
    <location>
        <begin position="22"/>
        <end position="45"/>
    </location>
</feature>
<keyword evidence="3" id="KW-1185">Reference proteome</keyword>
<protein>
    <recommendedName>
        <fullName evidence="4">Thioredoxin domain-containing protein</fullName>
    </recommendedName>
</protein>
<proteinExistence type="predicted"/>
<feature type="non-terminal residue" evidence="2">
    <location>
        <position position="169"/>
    </location>
</feature>
<dbReference type="Gene3D" id="3.40.30.10">
    <property type="entry name" value="Glutaredoxin"/>
    <property type="match status" value="1"/>
</dbReference>
<evidence type="ECO:0000313" key="2">
    <source>
        <dbReference type="EMBL" id="CAJ0581912.1"/>
    </source>
</evidence>
<keyword evidence="1" id="KW-1133">Transmembrane helix</keyword>
<dbReference type="InterPro" id="IPR036249">
    <property type="entry name" value="Thioredoxin-like_sf"/>
</dbReference>
<dbReference type="AlphaFoldDB" id="A0AA36G6Y2"/>
<keyword evidence="1" id="KW-0472">Membrane</keyword>
<evidence type="ECO:0000313" key="3">
    <source>
        <dbReference type="Proteomes" id="UP001177023"/>
    </source>
</evidence>
<keyword evidence="1" id="KW-0812">Transmembrane</keyword>
<gene>
    <name evidence="2" type="ORF">MSPICULIGERA_LOCUS20061</name>
</gene>
<reference evidence="2" key="1">
    <citation type="submission" date="2023-06" db="EMBL/GenBank/DDBJ databases">
        <authorList>
            <person name="Delattre M."/>
        </authorList>
    </citation>
    <scope>NUCLEOTIDE SEQUENCE</scope>
    <source>
        <strain evidence="2">AF72</strain>
    </source>
</reference>
<evidence type="ECO:0000256" key="1">
    <source>
        <dbReference type="SAM" id="Phobius"/>
    </source>
</evidence>
<sequence length="169" mass="19127">MQLELLLSTGIMLKPFPPVLELVVPAAAMNSFLLSITIATALLTVAEAKKMFTQDPVVPIKHVNSDIPYDEPVLLLVYRSTCPRSQRTIPRFQRAAKILQMWGMKTAALEYNETGWEYMKAVFPLKKFPALVMYPGDGSKLRYDEKDPPQAQAEDIVSFAWSHRMARRA</sequence>
<dbReference type="SUPFAM" id="SSF52833">
    <property type="entry name" value="Thioredoxin-like"/>
    <property type="match status" value="1"/>
</dbReference>
<evidence type="ECO:0008006" key="4">
    <source>
        <dbReference type="Google" id="ProtNLM"/>
    </source>
</evidence>
<accession>A0AA36G6Y2</accession>
<organism evidence="2 3">
    <name type="scientific">Mesorhabditis spiculigera</name>
    <dbReference type="NCBI Taxonomy" id="96644"/>
    <lineage>
        <taxon>Eukaryota</taxon>
        <taxon>Metazoa</taxon>
        <taxon>Ecdysozoa</taxon>
        <taxon>Nematoda</taxon>
        <taxon>Chromadorea</taxon>
        <taxon>Rhabditida</taxon>
        <taxon>Rhabditina</taxon>
        <taxon>Rhabditomorpha</taxon>
        <taxon>Rhabditoidea</taxon>
        <taxon>Rhabditidae</taxon>
        <taxon>Mesorhabditinae</taxon>
        <taxon>Mesorhabditis</taxon>
    </lineage>
</organism>
<name>A0AA36G6Y2_9BILA</name>
<dbReference type="Proteomes" id="UP001177023">
    <property type="component" value="Unassembled WGS sequence"/>
</dbReference>